<keyword evidence="2" id="KW-0732">Signal</keyword>
<sequence length="179" mass="18015">MKHEKFRKLAASTLVVGALGAALGVTGGAHAAGLITGQQIKDATVTTKDVRNGTVGTEDVANGSITPADITGEISGPKGPQGEQGLTGAPGLAFHSFAAAPAVDLPPGGVATFVATCDPGLIAVGGGAFTQRPGRRLWVLESAPLGPTGAERGSWVARVRNNTTITVHTQTWAICAEVK</sequence>
<evidence type="ECO:0000313" key="4">
    <source>
        <dbReference type="Proteomes" id="UP000245507"/>
    </source>
</evidence>
<keyword evidence="4" id="KW-1185">Reference proteome</keyword>
<evidence type="ECO:0000256" key="1">
    <source>
        <dbReference type="SAM" id="MobiDB-lite"/>
    </source>
</evidence>
<dbReference type="AlphaFoldDB" id="A0A316TJR1"/>
<reference evidence="3 4" key="1">
    <citation type="submission" date="2018-05" db="EMBL/GenBank/DDBJ databases">
        <title>Nocardioides silvaticus genome.</title>
        <authorList>
            <person name="Li C."/>
            <person name="Wang G."/>
        </authorList>
    </citation>
    <scope>NUCLEOTIDE SEQUENCE [LARGE SCALE GENOMIC DNA]</scope>
    <source>
        <strain evidence="3 4">CCTCC AB 2018079</strain>
    </source>
</reference>
<protein>
    <recommendedName>
        <fullName evidence="5">Collagen-like protein</fullName>
    </recommendedName>
</protein>
<evidence type="ECO:0000313" key="3">
    <source>
        <dbReference type="EMBL" id="PWN02502.1"/>
    </source>
</evidence>
<accession>A0A316TJR1</accession>
<evidence type="ECO:0000256" key="2">
    <source>
        <dbReference type="SAM" id="SignalP"/>
    </source>
</evidence>
<feature type="chain" id="PRO_5016464078" description="Collagen-like protein" evidence="2">
    <location>
        <begin position="32"/>
        <end position="179"/>
    </location>
</feature>
<gene>
    <name evidence="3" type="ORF">DJ010_12235</name>
</gene>
<comment type="caution">
    <text evidence="3">The sequence shown here is derived from an EMBL/GenBank/DDBJ whole genome shotgun (WGS) entry which is preliminary data.</text>
</comment>
<proteinExistence type="predicted"/>
<name>A0A316TJR1_9ACTN</name>
<feature type="signal peptide" evidence="2">
    <location>
        <begin position="1"/>
        <end position="31"/>
    </location>
</feature>
<evidence type="ECO:0008006" key="5">
    <source>
        <dbReference type="Google" id="ProtNLM"/>
    </source>
</evidence>
<feature type="region of interest" description="Disordered" evidence="1">
    <location>
        <begin position="54"/>
        <end position="86"/>
    </location>
</feature>
<dbReference type="Proteomes" id="UP000245507">
    <property type="component" value="Unassembled WGS sequence"/>
</dbReference>
<organism evidence="3 4">
    <name type="scientific">Nocardioides silvaticus</name>
    <dbReference type="NCBI Taxonomy" id="2201891"/>
    <lineage>
        <taxon>Bacteria</taxon>
        <taxon>Bacillati</taxon>
        <taxon>Actinomycetota</taxon>
        <taxon>Actinomycetes</taxon>
        <taxon>Propionibacteriales</taxon>
        <taxon>Nocardioidaceae</taxon>
        <taxon>Nocardioides</taxon>
    </lineage>
</organism>
<dbReference type="EMBL" id="QGDD01000005">
    <property type="protein sequence ID" value="PWN02502.1"/>
    <property type="molecule type" value="Genomic_DNA"/>
</dbReference>